<accession>A0A364LME8</accession>
<feature type="region of interest" description="Disordered" evidence="1">
    <location>
        <begin position="18"/>
        <end position="63"/>
    </location>
</feature>
<evidence type="ECO:0000313" key="3">
    <source>
        <dbReference type="Proteomes" id="UP000249458"/>
    </source>
</evidence>
<organism evidence="2 3">
    <name type="scientific">Legionella quinlivanii</name>
    <dbReference type="NCBI Taxonomy" id="45073"/>
    <lineage>
        <taxon>Bacteria</taxon>
        <taxon>Pseudomonadati</taxon>
        <taxon>Pseudomonadota</taxon>
        <taxon>Gammaproteobacteria</taxon>
        <taxon>Legionellales</taxon>
        <taxon>Legionellaceae</taxon>
        <taxon>Legionella</taxon>
    </lineage>
</organism>
<protein>
    <submittedName>
        <fullName evidence="2">Uncharacterized protein</fullName>
    </submittedName>
</protein>
<gene>
    <name evidence="2" type="ORF">B1207_03355</name>
</gene>
<dbReference type="RefSeq" id="WP_112218589.1">
    <property type="nucleotide sequence ID" value="NZ_MVJN01000002.1"/>
</dbReference>
<feature type="compositionally biased region" description="Polar residues" evidence="1">
    <location>
        <begin position="54"/>
        <end position="63"/>
    </location>
</feature>
<dbReference type="Proteomes" id="UP000249458">
    <property type="component" value="Unassembled WGS sequence"/>
</dbReference>
<name>A0A364LME8_9GAMM</name>
<comment type="caution">
    <text evidence="2">The sequence shown here is derived from an EMBL/GenBank/DDBJ whole genome shotgun (WGS) entry which is preliminary data.</text>
</comment>
<evidence type="ECO:0000313" key="2">
    <source>
        <dbReference type="EMBL" id="RAP38039.1"/>
    </source>
</evidence>
<evidence type="ECO:0000256" key="1">
    <source>
        <dbReference type="SAM" id="MobiDB-lite"/>
    </source>
</evidence>
<reference evidence="2 3" key="1">
    <citation type="submission" date="2017-02" db="EMBL/GenBank/DDBJ databases">
        <title>Legionella quilivanii strain from human: case report and whole genome sequencing analysis.</title>
        <authorList>
            <person name="Lalancette C."/>
            <person name="Leduc J.-M."/>
            <person name="Levesque S."/>
            <person name="Fournier E."/>
            <person name="Saoud J."/>
            <person name="Faucher S.P."/>
            <person name="Bernard K."/>
            <person name="Martineau C."/>
            <person name="Longtin J."/>
        </authorList>
    </citation>
    <scope>NUCLEOTIDE SEQUENCE [LARGE SCALE GENOMIC DNA]</scope>
    <source>
        <strain evidence="2 3">ID143958</strain>
    </source>
</reference>
<sequence length="63" mass="6824">MSTTQTVVLEIQNTDKKRNGFFKHQNKLRSGAPAPTPPDGSKTVCDDDQDDPNKNSGSCCVIS</sequence>
<dbReference type="AlphaFoldDB" id="A0A364LME8"/>
<proteinExistence type="predicted"/>
<dbReference type="EMBL" id="MVJN01000002">
    <property type="protein sequence ID" value="RAP38039.1"/>
    <property type="molecule type" value="Genomic_DNA"/>
</dbReference>